<organism evidence="1 2">
    <name type="scientific">Methanoregula boonei (strain DSM 21154 / JCM 14090 / 6A8)</name>
    <dbReference type="NCBI Taxonomy" id="456442"/>
    <lineage>
        <taxon>Archaea</taxon>
        <taxon>Methanobacteriati</taxon>
        <taxon>Methanobacteriota</taxon>
        <taxon>Stenosarchaea group</taxon>
        <taxon>Methanomicrobia</taxon>
        <taxon>Methanomicrobiales</taxon>
        <taxon>Methanoregulaceae</taxon>
        <taxon>Methanoregula</taxon>
    </lineage>
</organism>
<proteinExistence type="predicted"/>
<name>A7I547_METB6</name>
<accession>A7I547</accession>
<dbReference type="GeneID" id="5409981"/>
<dbReference type="eggNOG" id="arCOG10444">
    <property type="taxonomic scope" value="Archaea"/>
</dbReference>
<dbReference type="KEGG" id="mbn:Mboo_0337"/>
<dbReference type="AlphaFoldDB" id="A7I547"/>
<dbReference type="OrthoDB" id="139713at2157"/>
<sequence>MAESKTLLFIYNTNNGVLKSFMDYCAGTASAPVTPACPLNAITTTPGGMKEEWKRFLKDLKIPSRLLDRNEFSWEFHDLHTTFPVVLIQSGADIAVLVGTEALNQCRDLNDLIHLMQERLSHGMMG</sequence>
<keyword evidence="2" id="KW-1185">Reference proteome</keyword>
<dbReference type="HOGENOM" id="CLU_157878_0_0_2"/>
<dbReference type="EMBL" id="CP000780">
    <property type="protein sequence ID" value="ABS54858.1"/>
    <property type="molecule type" value="Genomic_DNA"/>
</dbReference>
<dbReference type="STRING" id="456442.Mboo_0337"/>
<protein>
    <submittedName>
        <fullName evidence="1">Uncharacterized protein</fullName>
    </submittedName>
</protein>
<dbReference type="Proteomes" id="UP000002408">
    <property type="component" value="Chromosome"/>
</dbReference>
<evidence type="ECO:0000313" key="1">
    <source>
        <dbReference type="EMBL" id="ABS54858.1"/>
    </source>
</evidence>
<evidence type="ECO:0000313" key="2">
    <source>
        <dbReference type="Proteomes" id="UP000002408"/>
    </source>
</evidence>
<gene>
    <name evidence="1" type="ordered locus">Mboo_0337</name>
</gene>
<dbReference type="RefSeq" id="WP_011991346.1">
    <property type="nucleotide sequence ID" value="NC_009712.1"/>
</dbReference>
<reference evidence="2" key="1">
    <citation type="journal article" date="2015" name="Microbiology">
        <title>Genome of Methanoregula boonei 6A8 reveals adaptations to oligotrophic peatland environments.</title>
        <authorList>
            <person name="Braeuer S."/>
            <person name="Cadillo-Quiroz H."/>
            <person name="Kyrpides N."/>
            <person name="Woyke T."/>
            <person name="Goodwin L."/>
            <person name="Detter C."/>
            <person name="Podell S."/>
            <person name="Yavitt J.B."/>
            <person name="Zinder S.H."/>
        </authorList>
    </citation>
    <scope>NUCLEOTIDE SEQUENCE [LARGE SCALE GENOMIC DNA]</scope>
    <source>
        <strain evidence="2">DSM 21154 / JCM 14090 / 6A8</strain>
    </source>
</reference>